<name>A0A438JXA0_VITVI</name>
<reference evidence="1 2" key="1">
    <citation type="journal article" date="2018" name="PLoS Genet.">
        <title>Population sequencing reveals clonal diversity and ancestral inbreeding in the grapevine cultivar Chardonnay.</title>
        <authorList>
            <person name="Roach M.J."/>
            <person name="Johnson D.L."/>
            <person name="Bohlmann J."/>
            <person name="van Vuuren H.J."/>
            <person name="Jones S.J."/>
            <person name="Pretorius I.S."/>
            <person name="Schmidt S.A."/>
            <person name="Borneman A.R."/>
        </authorList>
    </citation>
    <scope>NUCLEOTIDE SEQUENCE [LARGE SCALE GENOMIC DNA]</scope>
    <source>
        <strain evidence="2">cv. Chardonnay</strain>
        <tissue evidence="1">Leaf</tissue>
    </source>
</reference>
<dbReference type="EMBL" id="QGNW01000023">
    <property type="protein sequence ID" value="RVX13575.1"/>
    <property type="molecule type" value="Genomic_DNA"/>
</dbReference>
<gene>
    <name evidence="1" type="ORF">CK203_010183</name>
</gene>
<organism evidence="1 2">
    <name type="scientific">Vitis vinifera</name>
    <name type="common">Grape</name>
    <dbReference type="NCBI Taxonomy" id="29760"/>
    <lineage>
        <taxon>Eukaryota</taxon>
        <taxon>Viridiplantae</taxon>
        <taxon>Streptophyta</taxon>
        <taxon>Embryophyta</taxon>
        <taxon>Tracheophyta</taxon>
        <taxon>Spermatophyta</taxon>
        <taxon>Magnoliopsida</taxon>
        <taxon>eudicotyledons</taxon>
        <taxon>Gunneridae</taxon>
        <taxon>Pentapetalae</taxon>
        <taxon>rosids</taxon>
        <taxon>Vitales</taxon>
        <taxon>Vitaceae</taxon>
        <taxon>Viteae</taxon>
        <taxon>Vitis</taxon>
    </lineage>
</organism>
<evidence type="ECO:0000313" key="2">
    <source>
        <dbReference type="Proteomes" id="UP000288805"/>
    </source>
</evidence>
<comment type="caution">
    <text evidence="1">The sequence shown here is derived from an EMBL/GenBank/DDBJ whole genome shotgun (WGS) entry which is preliminary data.</text>
</comment>
<protein>
    <submittedName>
        <fullName evidence="1">Uncharacterized protein</fullName>
    </submittedName>
</protein>
<evidence type="ECO:0000313" key="1">
    <source>
        <dbReference type="EMBL" id="RVX13575.1"/>
    </source>
</evidence>
<proteinExistence type="predicted"/>
<sequence>MRGLRKDREARELQAVSVSQHESWVYAASSGRGDCQQSKGEAEVVLSQGLYTLRRRPVVATRVEGKNAFCNLFLEACLIISIFNIPDEWSSSGGQALPASHEIRRPTDLVYNCNWESENRARIVNENCWFTQQESSLGK</sequence>
<accession>A0A438JXA0</accession>
<dbReference type="AlphaFoldDB" id="A0A438JXA0"/>
<dbReference type="Proteomes" id="UP000288805">
    <property type="component" value="Unassembled WGS sequence"/>
</dbReference>